<evidence type="ECO:0008006" key="3">
    <source>
        <dbReference type="Google" id="ProtNLM"/>
    </source>
</evidence>
<dbReference type="Proteomes" id="UP000690515">
    <property type="component" value="Unassembled WGS sequence"/>
</dbReference>
<comment type="caution">
    <text evidence="1">The sequence shown here is derived from an EMBL/GenBank/DDBJ whole genome shotgun (WGS) entry which is preliminary data.</text>
</comment>
<evidence type="ECO:0000313" key="2">
    <source>
        <dbReference type="Proteomes" id="UP000690515"/>
    </source>
</evidence>
<dbReference type="EMBL" id="JAGSOY010000191">
    <property type="protein sequence ID" value="MBU2714241.1"/>
    <property type="molecule type" value="Genomic_DNA"/>
</dbReference>
<sequence length="134" mass="15816">MKYPAMRNELLSYLKDLSNWDYQNDCWVNGKCPYGVEHDELDYAIHFLFDDTVLSDDPESLIGVFLRNKEEADSIRSLCNELQIVFEKYGTELSDREYINLVEWKDVLMFAQLAFRKLSGTEIQHTHNPTERNN</sequence>
<name>A0ABS5ZLF2_9GAMM</name>
<keyword evidence="2" id="KW-1185">Reference proteome</keyword>
<dbReference type="RefSeq" id="WP_215822506.1">
    <property type="nucleotide sequence ID" value="NZ_JAGSOY010000191.1"/>
</dbReference>
<dbReference type="Pfam" id="PF25656">
    <property type="entry name" value="DUF7945"/>
    <property type="match status" value="1"/>
</dbReference>
<reference evidence="1 2" key="1">
    <citation type="submission" date="2021-04" db="EMBL/GenBank/DDBJ databases">
        <authorList>
            <person name="Pira H."/>
            <person name="Risdian C."/>
            <person name="Wink J."/>
        </authorList>
    </citation>
    <scope>NUCLEOTIDE SEQUENCE [LARGE SCALE GENOMIC DNA]</scope>
    <source>
        <strain evidence="1 2">WH53</strain>
    </source>
</reference>
<accession>A0ABS5ZLF2</accession>
<dbReference type="InterPro" id="IPR057705">
    <property type="entry name" value="DUF7945"/>
</dbReference>
<organism evidence="1 2">
    <name type="scientific">Zooshikella harenae</name>
    <dbReference type="NCBI Taxonomy" id="2827238"/>
    <lineage>
        <taxon>Bacteria</taxon>
        <taxon>Pseudomonadati</taxon>
        <taxon>Pseudomonadota</taxon>
        <taxon>Gammaproteobacteria</taxon>
        <taxon>Oceanospirillales</taxon>
        <taxon>Zooshikellaceae</taxon>
        <taxon>Zooshikella</taxon>
    </lineage>
</organism>
<gene>
    <name evidence="1" type="ORF">KCG35_24650</name>
</gene>
<proteinExistence type="predicted"/>
<protein>
    <recommendedName>
        <fullName evidence="3">CdiI immunity protein domain-containing protein</fullName>
    </recommendedName>
</protein>
<evidence type="ECO:0000313" key="1">
    <source>
        <dbReference type="EMBL" id="MBU2714241.1"/>
    </source>
</evidence>
<dbReference type="NCBIfam" id="NF047838">
    <property type="entry name" value="SCO4402_fam"/>
    <property type="match status" value="1"/>
</dbReference>